<dbReference type="Proteomes" id="UP000010998">
    <property type="component" value="Chromosome"/>
</dbReference>
<dbReference type="InterPro" id="IPR051043">
    <property type="entry name" value="Sulfatase_Mod_Factor_Kinase"/>
</dbReference>
<keyword evidence="3" id="KW-1185">Reference proteome</keyword>
<name>L0KHY2_MESAW</name>
<evidence type="ECO:0000259" key="1">
    <source>
        <dbReference type="Pfam" id="PF03781"/>
    </source>
</evidence>
<dbReference type="EMBL" id="CP003358">
    <property type="protein sequence ID" value="AGB44932.1"/>
    <property type="molecule type" value="Genomic_DNA"/>
</dbReference>
<sequence length="284" mass="30417">MPLKPIVACGAAAAVLAIGMANRLLAERPHEIVAEFVTLPAGSFEHPRPGEFLRGNRPAMAPKGVATLSVPLEIMKYQVSALEYGRCVTAGACKPADSNGSGNVPVTGVSHIDAEAYANWISTQTGASWRLPTDQEWAYAAGERFRSDIEGGDSDPNNPAQRWLVQYRTEASLGRKSDPEPRTQGAFGINSKGVADIAGNVWEWTSTCYVHATMSADGLAIASSIDNCGVHVVEGFHRTYMSNFIRDGKSGGCAVGTPPDNLGFRLVRERLNLVQATLRRFGIS</sequence>
<dbReference type="AlphaFoldDB" id="L0KHY2"/>
<dbReference type="InterPro" id="IPR016187">
    <property type="entry name" value="CTDL_fold"/>
</dbReference>
<dbReference type="InterPro" id="IPR042095">
    <property type="entry name" value="SUMF_sf"/>
</dbReference>
<reference evidence="3" key="1">
    <citation type="submission" date="2012-02" db="EMBL/GenBank/DDBJ databases">
        <title>Complete sequence of Mesorhizobium australicum WSM2073.</title>
        <authorList>
            <person name="Lucas S."/>
            <person name="Han J."/>
            <person name="Lapidus A."/>
            <person name="Cheng J.-F."/>
            <person name="Goodwin L."/>
            <person name="Pitluck S."/>
            <person name="Peters L."/>
            <person name="Gu W."/>
            <person name="Detter J.C."/>
            <person name="Han C."/>
            <person name="Tapia R."/>
            <person name="Land M."/>
            <person name="Hauser L."/>
            <person name="Kyrpides N."/>
            <person name="Ivanova N."/>
            <person name="Pagani I."/>
            <person name="Reeve W.G."/>
            <person name="Howieson J.G."/>
            <person name="Tiwari R.P."/>
            <person name="O'Hara G.W."/>
            <person name="Atkins C.A."/>
            <person name="Ronson C.W."/>
            <person name="Nandasena K.G."/>
            <person name="Woyke T."/>
        </authorList>
    </citation>
    <scope>NUCLEOTIDE SEQUENCE [LARGE SCALE GENOMIC DNA]</scope>
    <source>
        <strain evidence="3">LMG 24608 / HAMBI 3006 / WSM2073</strain>
    </source>
</reference>
<dbReference type="OrthoDB" id="9768004at2"/>
<organism evidence="2 3">
    <name type="scientific">Mesorhizobium australicum (strain HAMBI 3006 / LMG 24608 / WSM2073)</name>
    <dbReference type="NCBI Taxonomy" id="754035"/>
    <lineage>
        <taxon>Bacteria</taxon>
        <taxon>Pseudomonadati</taxon>
        <taxon>Pseudomonadota</taxon>
        <taxon>Alphaproteobacteria</taxon>
        <taxon>Hyphomicrobiales</taxon>
        <taxon>Phyllobacteriaceae</taxon>
        <taxon>Mesorhizobium</taxon>
    </lineage>
</organism>
<dbReference type="GeneID" id="90989976"/>
<dbReference type="PANTHER" id="PTHR23150:SF19">
    <property type="entry name" value="FORMYLGLYCINE-GENERATING ENZYME"/>
    <property type="match status" value="1"/>
</dbReference>
<gene>
    <name evidence="2" type="ordered locus">Mesau_02510</name>
</gene>
<dbReference type="Pfam" id="PF03781">
    <property type="entry name" value="FGE-sulfatase"/>
    <property type="match status" value="1"/>
</dbReference>
<accession>L0KHY2</accession>
<dbReference type="KEGG" id="mam:Mesau_02510"/>
<dbReference type="HOGENOM" id="CLU_012431_3_0_5"/>
<dbReference type="Gene3D" id="3.90.1580.10">
    <property type="entry name" value="paralog of FGE (formylglycine-generating enzyme)"/>
    <property type="match status" value="1"/>
</dbReference>
<dbReference type="STRING" id="754035.Mesau_02510"/>
<dbReference type="GO" id="GO:0120147">
    <property type="term" value="F:formylglycine-generating oxidase activity"/>
    <property type="evidence" value="ECO:0007669"/>
    <property type="project" value="TreeGrafter"/>
</dbReference>
<proteinExistence type="predicted"/>
<evidence type="ECO:0000313" key="3">
    <source>
        <dbReference type="Proteomes" id="UP000010998"/>
    </source>
</evidence>
<feature type="domain" description="Sulfatase-modifying factor enzyme-like" evidence="1">
    <location>
        <begin position="34"/>
        <end position="268"/>
    </location>
</feature>
<dbReference type="RefSeq" id="WP_015316371.1">
    <property type="nucleotide sequence ID" value="NC_019973.1"/>
</dbReference>
<dbReference type="SUPFAM" id="SSF56436">
    <property type="entry name" value="C-type lectin-like"/>
    <property type="match status" value="1"/>
</dbReference>
<protein>
    <recommendedName>
        <fullName evidence="1">Sulfatase-modifying factor enzyme-like domain-containing protein</fullName>
    </recommendedName>
</protein>
<dbReference type="eggNOG" id="COG1262">
    <property type="taxonomic scope" value="Bacteria"/>
</dbReference>
<evidence type="ECO:0000313" key="2">
    <source>
        <dbReference type="EMBL" id="AGB44932.1"/>
    </source>
</evidence>
<dbReference type="InterPro" id="IPR005532">
    <property type="entry name" value="SUMF_dom"/>
</dbReference>
<dbReference type="PANTHER" id="PTHR23150">
    <property type="entry name" value="SULFATASE MODIFYING FACTOR 1, 2"/>
    <property type="match status" value="1"/>
</dbReference>